<proteinExistence type="predicted"/>
<protein>
    <submittedName>
        <fullName evidence="1">RidA family protein</fullName>
    </submittedName>
</protein>
<dbReference type="PANTHER" id="PTHR43857">
    <property type="entry name" value="BLR7761 PROTEIN"/>
    <property type="match status" value="1"/>
</dbReference>
<comment type="caution">
    <text evidence="1">The sequence shown here is derived from an EMBL/GenBank/DDBJ whole genome shotgun (WGS) entry which is preliminary data.</text>
</comment>
<dbReference type="OrthoDB" id="881979at2"/>
<reference evidence="1 2" key="1">
    <citation type="journal article" date="2018" name="Antonie Van Leeuwenhoek">
        <title>Larkinella terrae sp. nov., isolated from soil on Jeju Island, South Korea.</title>
        <authorList>
            <person name="Ten L.N."/>
            <person name="Jeon J."/>
            <person name="Park S.J."/>
            <person name="Park S."/>
            <person name="Lee S.Y."/>
            <person name="Kim M.K."/>
            <person name="Jung H.Y."/>
        </authorList>
    </citation>
    <scope>NUCLEOTIDE SEQUENCE [LARGE SCALE GENOMIC DNA]</scope>
    <source>
        <strain evidence="1 2">KCTC 52001</strain>
    </source>
</reference>
<evidence type="ECO:0000313" key="2">
    <source>
        <dbReference type="Proteomes" id="UP000441754"/>
    </source>
</evidence>
<dbReference type="Gene3D" id="3.30.1330.40">
    <property type="entry name" value="RutC-like"/>
    <property type="match status" value="1"/>
</dbReference>
<dbReference type="RefSeq" id="WP_154175660.1">
    <property type="nucleotide sequence ID" value="NZ_WJXZ01000007.1"/>
</dbReference>
<gene>
    <name evidence="1" type="ORF">GJJ30_13335</name>
</gene>
<dbReference type="Proteomes" id="UP000441754">
    <property type="component" value="Unassembled WGS sequence"/>
</dbReference>
<keyword evidence="2" id="KW-1185">Reference proteome</keyword>
<dbReference type="AlphaFoldDB" id="A0A7K0EKE0"/>
<dbReference type="CDD" id="cd00448">
    <property type="entry name" value="YjgF_YER057c_UK114_family"/>
    <property type="match status" value="1"/>
</dbReference>
<organism evidence="1 2">
    <name type="scientific">Larkinella terrae</name>
    <dbReference type="NCBI Taxonomy" id="2025311"/>
    <lineage>
        <taxon>Bacteria</taxon>
        <taxon>Pseudomonadati</taxon>
        <taxon>Bacteroidota</taxon>
        <taxon>Cytophagia</taxon>
        <taxon>Cytophagales</taxon>
        <taxon>Spirosomataceae</taxon>
        <taxon>Larkinella</taxon>
    </lineage>
</organism>
<dbReference type="Pfam" id="PF01042">
    <property type="entry name" value="Ribonuc_L-PSP"/>
    <property type="match status" value="1"/>
</dbReference>
<evidence type="ECO:0000313" key="1">
    <source>
        <dbReference type="EMBL" id="MRS62277.1"/>
    </source>
</evidence>
<dbReference type="SUPFAM" id="SSF55298">
    <property type="entry name" value="YjgF-like"/>
    <property type="match status" value="1"/>
</dbReference>
<dbReference type="EMBL" id="WJXZ01000007">
    <property type="protein sequence ID" value="MRS62277.1"/>
    <property type="molecule type" value="Genomic_DNA"/>
</dbReference>
<name>A0A7K0EKE0_9BACT</name>
<sequence length="130" mass="14020">MQKSIINPWQWQNQLGYAQAVEVPHSTHTLYCAGQAAMTADGQPVSTDMAGQISVSFDNLETVLHQAGYSLSNVIRLNYYTTSIDAFFAAYGEVMGRLGAAGCVPSSTLTEVKALAFPNLMVEIEATAVR</sequence>
<accession>A0A7K0EKE0</accession>
<dbReference type="PANTHER" id="PTHR43857:SF1">
    <property type="entry name" value="YJGH FAMILY PROTEIN"/>
    <property type="match status" value="1"/>
</dbReference>
<dbReference type="InterPro" id="IPR006175">
    <property type="entry name" value="YjgF/YER057c/UK114"/>
</dbReference>
<dbReference type="InterPro" id="IPR035959">
    <property type="entry name" value="RutC-like_sf"/>
</dbReference>